<name>A0ACC5ZQM8_9RHOB</name>
<proteinExistence type="predicted"/>
<evidence type="ECO:0000313" key="1">
    <source>
        <dbReference type="EMBL" id="MCM2560582.1"/>
    </source>
</evidence>
<reference evidence="1" key="1">
    <citation type="submission" date="2022-06" db="EMBL/GenBank/DDBJ databases">
        <title>Lutimaribacter sp. EGI FJ00013, a novel bacterium isolated from a salt lake sediment enrichment.</title>
        <authorList>
            <person name="Gao L."/>
            <person name="Fang B.-Z."/>
            <person name="Li W.-J."/>
        </authorList>
    </citation>
    <scope>NUCLEOTIDE SEQUENCE</scope>
    <source>
        <strain evidence="1">EGI FJ00013</strain>
    </source>
</reference>
<keyword evidence="2" id="KW-1185">Reference proteome</keyword>
<dbReference type="EMBL" id="JAMQGO010000001">
    <property type="protein sequence ID" value="MCM2560582.1"/>
    <property type="molecule type" value="Genomic_DNA"/>
</dbReference>
<protein>
    <submittedName>
        <fullName evidence="1">Uncharacterized protein</fullName>
    </submittedName>
</protein>
<sequence length="125" mass="13631">MGAGIKYSEFKMDEAATDFQKRLKRIGKRHARLEHGYVSVVGEDGLIITKPKRKSGGFPLRVLATLVLCFFGFKILLISQLGPEGYATRVDLLKTGTVIEQGGAWLLQADPVSLAVADGINKLTL</sequence>
<comment type="caution">
    <text evidence="1">The sequence shown here is derived from an EMBL/GenBank/DDBJ whole genome shotgun (WGS) entry which is preliminary data.</text>
</comment>
<organism evidence="1 2">
    <name type="scientific">Lutimaribacter degradans</name>
    <dbReference type="NCBI Taxonomy" id="2945989"/>
    <lineage>
        <taxon>Bacteria</taxon>
        <taxon>Pseudomonadati</taxon>
        <taxon>Pseudomonadota</taxon>
        <taxon>Alphaproteobacteria</taxon>
        <taxon>Rhodobacterales</taxon>
        <taxon>Roseobacteraceae</taxon>
        <taxon>Lutimaribacter</taxon>
    </lineage>
</organism>
<accession>A0ACC5ZQM8</accession>
<dbReference type="Proteomes" id="UP001203036">
    <property type="component" value="Unassembled WGS sequence"/>
</dbReference>
<evidence type="ECO:0000313" key="2">
    <source>
        <dbReference type="Proteomes" id="UP001203036"/>
    </source>
</evidence>
<gene>
    <name evidence="1" type="ORF">M8744_00345</name>
</gene>